<evidence type="ECO:0000256" key="5">
    <source>
        <dbReference type="ARBA" id="ARBA00022970"/>
    </source>
</evidence>
<evidence type="ECO:0000256" key="1">
    <source>
        <dbReference type="ARBA" id="ARBA00005417"/>
    </source>
</evidence>
<dbReference type="AlphaFoldDB" id="A0AB39XWL2"/>
<dbReference type="InterPro" id="IPR017871">
    <property type="entry name" value="ABC_transporter-like_CS"/>
</dbReference>
<accession>A0AB39XWL2</accession>
<dbReference type="PROSITE" id="PS50893">
    <property type="entry name" value="ABC_TRANSPORTER_2"/>
    <property type="match status" value="1"/>
</dbReference>
<dbReference type="GO" id="GO:0005524">
    <property type="term" value="F:ATP binding"/>
    <property type="evidence" value="ECO:0007669"/>
    <property type="project" value="UniProtKB-KW"/>
</dbReference>
<dbReference type="GO" id="GO:0016887">
    <property type="term" value="F:ATP hydrolysis activity"/>
    <property type="evidence" value="ECO:0007669"/>
    <property type="project" value="InterPro"/>
</dbReference>
<dbReference type="PANTHER" id="PTHR43820:SF2">
    <property type="entry name" value="ABC TRANSPORTER ATP-BINDING PROTEIN"/>
    <property type="match status" value="1"/>
</dbReference>
<keyword evidence="4 7" id="KW-0067">ATP-binding</keyword>
<proteinExistence type="inferred from homology"/>
<comment type="similarity">
    <text evidence="1">Belongs to the ABC transporter superfamily.</text>
</comment>
<gene>
    <name evidence="7" type="ORF">AB5J51_03880</name>
</gene>
<keyword evidence="2" id="KW-0813">Transport</keyword>
<dbReference type="RefSeq" id="WP_240805649.1">
    <property type="nucleotide sequence ID" value="NZ_CP165727.1"/>
</dbReference>
<dbReference type="InterPro" id="IPR003439">
    <property type="entry name" value="ABC_transporter-like_ATP-bd"/>
</dbReference>
<organism evidence="7">
    <name type="scientific">Streptomyces sp. R33</name>
    <dbReference type="NCBI Taxonomy" id="3238629"/>
    <lineage>
        <taxon>Bacteria</taxon>
        <taxon>Bacillati</taxon>
        <taxon>Actinomycetota</taxon>
        <taxon>Actinomycetes</taxon>
        <taxon>Kitasatosporales</taxon>
        <taxon>Streptomycetaceae</taxon>
        <taxon>Streptomyces</taxon>
    </lineage>
</organism>
<dbReference type="PANTHER" id="PTHR43820">
    <property type="entry name" value="HIGH-AFFINITY BRANCHED-CHAIN AMINO ACID TRANSPORT ATP-BINDING PROTEIN LIVF"/>
    <property type="match status" value="1"/>
</dbReference>
<dbReference type="SMART" id="SM00382">
    <property type="entry name" value="AAA"/>
    <property type="match status" value="1"/>
</dbReference>
<keyword evidence="5" id="KW-0029">Amino-acid transport</keyword>
<sequence length="235" mass="24626">MKSFFSVRELRSGYAGGVVLGGVDLDLDAGGIVAVLGRNGVGKTTLISTVMGLVRPYAGSVTLGGQEIAGSRVDVIARAGVGVVPQGRRVFAPLTVAEHLTIASRRPATGPWTRARVLGLLPRLGERLGHRGDELSGGEQQMLAIARALLGNPRLLLLDEPSDGLAPAIVAQVGEVIREVGAQGMSVVLVEQNLGLAFSVAQEVAVMQKGRIVHRASCAEFASRPEDRRRLLGVD</sequence>
<feature type="domain" description="ABC transporter" evidence="6">
    <location>
        <begin position="5"/>
        <end position="234"/>
    </location>
</feature>
<dbReference type="InterPro" id="IPR003593">
    <property type="entry name" value="AAA+_ATPase"/>
</dbReference>
<dbReference type="PROSITE" id="PS00211">
    <property type="entry name" value="ABC_TRANSPORTER_1"/>
    <property type="match status" value="1"/>
</dbReference>
<dbReference type="EMBL" id="CP165727">
    <property type="protein sequence ID" value="XDV62133.1"/>
    <property type="molecule type" value="Genomic_DNA"/>
</dbReference>
<evidence type="ECO:0000256" key="4">
    <source>
        <dbReference type="ARBA" id="ARBA00022840"/>
    </source>
</evidence>
<name>A0AB39XWL2_9ACTN</name>
<dbReference type="GO" id="GO:0015658">
    <property type="term" value="F:branched-chain amino acid transmembrane transporter activity"/>
    <property type="evidence" value="ECO:0007669"/>
    <property type="project" value="TreeGrafter"/>
</dbReference>
<dbReference type="CDD" id="cd03224">
    <property type="entry name" value="ABC_TM1139_LivF_branched"/>
    <property type="match status" value="1"/>
</dbReference>
<dbReference type="Gene3D" id="3.40.50.300">
    <property type="entry name" value="P-loop containing nucleotide triphosphate hydrolases"/>
    <property type="match status" value="1"/>
</dbReference>
<dbReference type="GO" id="GO:0015807">
    <property type="term" value="P:L-amino acid transport"/>
    <property type="evidence" value="ECO:0007669"/>
    <property type="project" value="TreeGrafter"/>
</dbReference>
<dbReference type="InterPro" id="IPR052156">
    <property type="entry name" value="BCAA_Transport_ATP-bd_LivF"/>
</dbReference>
<evidence type="ECO:0000256" key="3">
    <source>
        <dbReference type="ARBA" id="ARBA00022741"/>
    </source>
</evidence>
<keyword evidence="3" id="KW-0547">Nucleotide-binding</keyword>
<dbReference type="SUPFAM" id="SSF52540">
    <property type="entry name" value="P-loop containing nucleoside triphosphate hydrolases"/>
    <property type="match status" value="1"/>
</dbReference>
<evidence type="ECO:0000313" key="7">
    <source>
        <dbReference type="EMBL" id="XDV62133.1"/>
    </source>
</evidence>
<reference evidence="7" key="1">
    <citation type="submission" date="2024-08" db="EMBL/GenBank/DDBJ databases">
        <authorList>
            <person name="Yu S.T."/>
        </authorList>
    </citation>
    <scope>NUCLEOTIDE SEQUENCE</scope>
    <source>
        <strain evidence="7">R33</strain>
    </source>
</reference>
<dbReference type="Pfam" id="PF00005">
    <property type="entry name" value="ABC_tran"/>
    <property type="match status" value="1"/>
</dbReference>
<dbReference type="InterPro" id="IPR027417">
    <property type="entry name" value="P-loop_NTPase"/>
</dbReference>
<evidence type="ECO:0000259" key="6">
    <source>
        <dbReference type="PROSITE" id="PS50893"/>
    </source>
</evidence>
<evidence type="ECO:0000256" key="2">
    <source>
        <dbReference type="ARBA" id="ARBA00022448"/>
    </source>
</evidence>
<protein>
    <submittedName>
        <fullName evidence="7">ABC transporter ATP-binding protein</fullName>
    </submittedName>
</protein>